<organism evidence="12 13">
    <name type="scientific">Streptomyces morookaense</name>
    <name type="common">Streptoverticillium morookaense</name>
    <dbReference type="NCBI Taxonomy" id="1970"/>
    <lineage>
        <taxon>Bacteria</taxon>
        <taxon>Bacillati</taxon>
        <taxon>Actinomycetota</taxon>
        <taxon>Actinomycetes</taxon>
        <taxon>Kitasatosporales</taxon>
        <taxon>Streptomycetaceae</taxon>
        <taxon>Streptomyces</taxon>
    </lineage>
</organism>
<feature type="active site" description="Acyl-ester intermediate" evidence="7">
    <location>
        <position position="465"/>
    </location>
</feature>
<dbReference type="Proteomes" id="UP000587462">
    <property type="component" value="Unassembled WGS sequence"/>
</dbReference>
<feature type="domain" description="Peptidase S11 D-alanyl-D-alanine carboxypeptidase A N-terminal" evidence="11">
    <location>
        <begin position="457"/>
        <end position="650"/>
    </location>
</feature>
<evidence type="ECO:0000256" key="10">
    <source>
        <dbReference type="SAM" id="MobiDB-lite"/>
    </source>
</evidence>
<dbReference type="AlphaFoldDB" id="A0A7Y7B4S1"/>
<feature type="compositionally biased region" description="Basic and acidic residues" evidence="10">
    <location>
        <begin position="329"/>
        <end position="345"/>
    </location>
</feature>
<evidence type="ECO:0000313" key="12">
    <source>
        <dbReference type="EMBL" id="NVK79028.1"/>
    </source>
</evidence>
<feature type="compositionally biased region" description="Basic and acidic residues" evidence="10">
    <location>
        <begin position="72"/>
        <end position="87"/>
    </location>
</feature>
<keyword evidence="12" id="KW-0645">Protease</keyword>
<dbReference type="EMBL" id="JABBXF010000032">
    <property type="protein sequence ID" value="NVK79028.1"/>
    <property type="molecule type" value="Genomic_DNA"/>
</dbReference>
<dbReference type="PANTHER" id="PTHR21581">
    <property type="entry name" value="D-ALANYL-D-ALANINE CARBOXYPEPTIDASE"/>
    <property type="match status" value="1"/>
</dbReference>
<dbReference type="InterPro" id="IPR012338">
    <property type="entry name" value="Beta-lactam/transpept-like"/>
</dbReference>
<feature type="compositionally biased region" description="Low complexity" evidence="10">
    <location>
        <begin position="88"/>
        <end position="99"/>
    </location>
</feature>
<dbReference type="Gene3D" id="3.40.710.10">
    <property type="entry name" value="DD-peptidase/beta-lactamase superfamily"/>
    <property type="match status" value="1"/>
</dbReference>
<proteinExistence type="inferred from homology"/>
<evidence type="ECO:0000256" key="9">
    <source>
        <dbReference type="RuleBase" id="RU004016"/>
    </source>
</evidence>
<keyword evidence="6" id="KW-0961">Cell wall biogenesis/degradation</keyword>
<feature type="compositionally biased region" description="Low complexity" evidence="10">
    <location>
        <begin position="21"/>
        <end position="48"/>
    </location>
</feature>
<comment type="similarity">
    <text evidence="1 9">Belongs to the peptidase S11 family.</text>
</comment>
<keyword evidence="12" id="KW-0121">Carboxypeptidase</keyword>
<sequence>MAGESPDMSEQRKSSGDPGADRPAAGSRSGAGSPADGSGAASAAAGAKAGNGGRPDPRVAVRDGAAGGGKGGKADEGGKADKADKAAEAAPVTGTAKSGSAGGGTAAAGGGKADQATAVFGAVKTAEAEDESGADADVKADVEAGQATAVSGAEDGQTPAASDSSSKDGEASAAKADAAGSAEKAPAVSGTAKDTKDAKADQATAVIGTVEPPKGDAEAEPKAASWGAGNGKPKEDARLKAAVAAWVADTEDKDDAADAKPAAAADQPTELIEAPKAPNAPKTPKASADQPTELIKAPANPDSESERTSQFVPLKKDDAPAPPKPLKTPKPEAKPKAEAKVEAEPKAAPPAPPKAEEPAEPKAPLDLLAQLTNTPPPPETPTRTVMRRVKIWTPLVILLGIIFVAVQAFRPLPDAKLALGEKKAFTFGGGEFAMPWPDQGQSAVKVVGAGDVGTSGEQKPVPTASVAKVMTAYVILKDHPLKKGEQGPMIKIDAQSEKEAGAQDESRVPVKEGQEFSEFNMLRMLLIPSGNNIARQLARWDAGSEEAFVKKMNDAAKELGMTNTTYTDPSGLTETTVSTAADQVKLGEPAIKNEVIRDITQQPNADIPGLSPARINNNNDTLLVKHTGVLGLKTGSSSHAGGALLWAARKTFGKQEYLIVGATMDQHFKGLDPNAENSLTMVKDRSYKQITALQDVMTTATVVKKGDLVGYVDDGLGGRTPVVATKDVTAVGWPGFSSKFALDTAGKKIPHTAKAGTEVGELVVGSGDSAVKVPVALQKDLAEPSFGSKVIRLG</sequence>
<keyword evidence="2" id="KW-0732">Signal</keyword>
<feature type="active site" description="Proton acceptor" evidence="7">
    <location>
        <position position="468"/>
    </location>
</feature>
<feature type="region of interest" description="Disordered" evidence="10">
    <location>
        <begin position="1"/>
        <end position="112"/>
    </location>
</feature>
<dbReference type="PRINTS" id="PR00725">
    <property type="entry name" value="DADACBPTASE1"/>
</dbReference>
<feature type="region of interest" description="Disordered" evidence="10">
    <location>
        <begin position="124"/>
        <end position="238"/>
    </location>
</feature>
<evidence type="ECO:0000313" key="13">
    <source>
        <dbReference type="Proteomes" id="UP000587462"/>
    </source>
</evidence>
<feature type="compositionally biased region" description="Gly residues" evidence="10">
    <location>
        <begin position="100"/>
        <end position="112"/>
    </location>
</feature>
<dbReference type="GO" id="GO:0071555">
    <property type="term" value="P:cell wall organization"/>
    <property type="evidence" value="ECO:0007669"/>
    <property type="project" value="UniProtKB-KW"/>
</dbReference>
<evidence type="ECO:0000256" key="5">
    <source>
        <dbReference type="ARBA" id="ARBA00022984"/>
    </source>
</evidence>
<dbReference type="InterPro" id="IPR001967">
    <property type="entry name" value="Peptidase_S11_N"/>
</dbReference>
<feature type="compositionally biased region" description="Low complexity" evidence="10">
    <location>
        <begin position="259"/>
        <end position="286"/>
    </location>
</feature>
<dbReference type="PANTHER" id="PTHR21581:SF33">
    <property type="entry name" value="D-ALANYL-D-ALANINE CARBOXYPEPTIDASE DACB"/>
    <property type="match status" value="1"/>
</dbReference>
<evidence type="ECO:0000256" key="8">
    <source>
        <dbReference type="PIRSR" id="PIRSR618044-2"/>
    </source>
</evidence>
<dbReference type="GO" id="GO:0009002">
    <property type="term" value="F:serine-type D-Ala-D-Ala carboxypeptidase activity"/>
    <property type="evidence" value="ECO:0007669"/>
    <property type="project" value="InterPro"/>
</dbReference>
<keyword evidence="3" id="KW-0378">Hydrolase</keyword>
<feature type="compositionally biased region" description="Low complexity" evidence="10">
    <location>
        <begin position="171"/>
        <end position="185"/>
    </location>
</feature>
<evidence type="ECO:0000256" key="1">
    <source>
        <dbReference type="ARBA" id="ARBA00007164"/>
    </source>
</evidence>
<gene>
    <name evidence="12" type="ORF">HG542_15290</name>
</gene>
<dbReference type="SUPFAM" id="SSF56601">
    <property type="entry name" value="beta-lactamase/transpeptidase-like"/>
    <property type="match status" value="1"/>
</dbReference>
<name>A0A7Y7B4S1_STRMO</name>
<comment type="caution">
    <text evidence="12">The sequence shown here is derived from an EMBL/GenBank/DDBJ whole genome shotgun (WGS) entry which is preliminary data.</text>
</comment>
<dbReference type="GO" id="GO:0006508">
    <property type="term" value="P:proteolysis"/>
    <property type="evidence" value="ECO:0007669"/>
    <property type="project" value="InterPro"/>
</dbReference>
<evidence type="ECO:0000256" key="7">
    <source>
        <dbReference type="PIRSR" id="PIRSR618044-1"/>
    </source>
</evidence>
<dbReference type="Pfam" id="PF00768">
    <property type="entry name" value="Peptidase_S11"/>
    <property type="match status" value="1"/>
</dbReference>
<dbReference type="GO" id="GO:0008360">
    <property type="term" value="P:regulation of cell shape"/>
    <property type="evidence" value="ECO:0007669"/>
    <property type="project" value="UniProtKB-KW"/>
</dbReference>
<feature type="binding site" evidence="8">
    <location>
        <position position="633"/>
    </location>
    <ligand>
        <name>substrate</name>
    </ligand>
</feature>
<feature type="active site" evidence="7">
    <location>
        <position position="529"/>
    </location>
</feature>
<evidence type="ECO:0000256" key="6">
    <source>
        <dbReference type="ARBA" id="ARBA00023316"/>
    </source>
</evidence>
<keyword evidence="5" id="KW-0573">Peptidoglycan synthesis</keyword>
<feature type="region of interest" description="Disordered" evidence="10">
    <location>
        <begin position="250"/>
        <end position="360"/>
    </location>
</feature>
<evidence type="ECO:0000256" key="4">
    <source>
        <dbReference type="ARBA" id="ARBA00022960"/>
    </source>
</evidence>
<reference evidence="12 13" key="1">
    <citation type="submission" date="2020-04" db="EMBL/GenBank/DDBJ databases">
        <title>Draft Genome Sequence of Streptomyces morookaense DSM 40503, an 8-azaguanine-producing strain.</title>
        <authorList>
            <person name="Qi J."/>
            <person name="Gao J.-M."/>
        </authorList>
    </citation>
    <scope>NUCLEOTIDE SEQUENCE [LARGE SCALE GENOMIC DNA]</scope>
    <source>
        <strain evidence="12 13">DSM 40503</strain>
    </source>
</reference>
<protein>
    <submittedName>
        <fullName evidence="12">D-alanyl-D-alanine carboxypeptidase</fullName>
    </submittedName>
</protein>
<dbReference type="InterPro" id="IPR018044">
    <property type="entry name" value="Peptidase_S11"/>
</dbReference>
<accession>A0A7Y7B4S1</accession>
<keyword evidence="4" id="KW-0133">Cell shape</keyword>
<keyword evidence="13" id="KW-1185">Reference proteome</keyword>
<evidence type="ECO:0000256" key="3">
    <source>
        <dbReference type="ARBA" id="ARBA00022801"/>
    </source>
</evidence>
<dbReference type="GO" id="GO:0009252">
    <property type="term" value="P:peptidoglycan biosynthetic process"/>
    <property type="evidence" value="ECO:0007669"/>
    <property type="project" value="UniProtKB-KW"/>
</dbReference>
<evidence type="ECO:0000259" key="11">
    <source>
        <dbReference type="Pfam" id="PF00768"/>
    </source>
</evidence>
<evidence type="ECO:0000256" key="2">
    <source>
        <dbReference type="ARBA" id="ARBA00022729"/>
    </source>
</evidence>